<feature type="chain" id="PRO_5044541118" description="Peptidase M43 pregnancy-associated plasma-A domain-containing protein" evidence="10">
    <location>
        <begin position="17"/>
        <end position="289"/>
    </location>
</feature>
<dbReference type="Proteomes" id="UP000616885">
    <property type="component" value="Unassembled WGS sequence"/>
</dbReference>
<keyword evidence="5 10" id="KW-0732">Signal</keyword>
<comment type="function">
    <text evidence="1">Secreted metalloproteinase that allows assimilation of proteinaceous substrates.</text>
</comment>
<dbReference type="GO" id="GO:0046872">
    <property type="term" value="F:metal ion binding"/>
    <property type="evidence" value="ECO:0007669"/>
    <property type="project" value="UniProtKB-KW"/>
</dbReference>
<keyword evidence="7" id="KW-0862">Zinc</keyword>
<keyword evidence="6" id="KW-0378">Hydrolase</keyword>
<sequence length="289" mass="31297">MVSVKSILFFAAAVSASVIGLEGREDAEHPEACGSAPYPDELQEMTSFFKDEDSKLTNGSMSIAAAPAPGSSQVFIHVVSAKQSTFITDDMINRQFAMIRDEWKKHGWTMTLAGKSKTVNSNWATDQDQLNMKKKLRKGAYRDLNVYVIDKIGTGGTTGYCYYPTSSHAAGGTNFYQDGCTIIRSTVPASNDDKVKNGKGKTLIHEVGHWLGLKHVFEGGCDGAGDGIADTPAQKDAYWTCAARDSCPGKAGSDPIHNYMGYTMGTCRTGFTAGQVTRMKTIWKTVRAT</sequence>
<gene>
    <name evidence="12" type="ORF">BN869_000004333_1</name>
    <name evidence="13" type="ORF">IM811_004046</name>
</gene>
<dbReference type="GO" id="GO:0008237">
    <property type="term" value="F:metallopeptidase activity"/>
    <property type="evidence" value="ECO:0007669"/>
    <property type="project" value="UniProtKB-KW"/>
</dbReference>
<evidence type="ECO:0000256" key="8">
    <source>
        <dbReference type="ARBA" id="ARBA00023049"/>
    </source>
</evidence>
<dbReference type="Pfam" id="PF05572">
    <property type="entry name" value="Peptidase_M43"/>
    <property type="match status" value="1"/>
</dbReference>
<keyword evidence="8" id="KW-0482">Metalloprotease</keyword>
<proteinExistence type="inferred from homology"/>
<dbReference type="InterPro" id="IPR024079">
    <property type="entry name" value="MetalloPept_cat_dom_sf"/>
</dbReference>
<evidence type="ECO:0000256" key="4">
    <source>
        <dbReference type="ARBA" id="ARBA00022723"/>
    </source>
</evidence>
<comment type="similarity">
    <text evidence="2">Belongs to the peptidase M43B family.</text>
</comment>
<evidence type="ECO:0000256" key="3">
    <source>
        <dbReference type="ARBA" id="ARBA00022670"/>
    </source>
</evidence>
<name>A0A0B7K0R3_BIOOC</name>
<evidence type="ECO:0000313" key="13">
    <source>
        <dbReference type="EMBL" id="KAF9745745.1"/>
    </source>
</evidence>
<keyword evidence="3" id="KW-0645">Protease</keyword>
<reference evidence="12" key="1">
    <citation type="submission" date="2015-01" db="EMBL/GenBank/DDBJ databases">
        <authorList>
            <person name="Durling Mikael"/>
        </authorList>
    </citation>
    <scope>NUCLEOTIDE SEQUENCE</scope>
</reference>
<protein>
    <recommendedName>
        <fullName evidence="11">Peptidase M43 pregnancy-associated plasma-A domain-containing protein</fullName>
    </recommendedName>
</protein>
<evidence type="ECO:0000313" key="12">
    <source>
        <dbReference type="EMBL" id="CEO48276.1"/>
    </source>
</evidence>
<feature type="domain" description="Peptidase M43 pregnancy-associated plasma-A" evidence="11">
    <location>
        <begin position="141"/>
        <end position="281"/>
    </location>
</feature>
<feature type="signal peptide" evidence="10">
    <location>
        <begin position="1"/>
        <end position="16"/>
    </location>
</feature>
<evidence type="ECO:0000256" key="10">
    <source>
        <dbReference type="SAM" id="SignalP"/>
    </source>
</evidence>
<evidence type="ECO:0000256" key="2">
    <source>
        <dbReference type="ARBA" id="ARBA00008721"/>
    </source>
</evidence>
<dbReference type="GO" id="GO:0006508">
    <property type="term" value="P:proteolysis"/>
    <property type="evidence" value="ECO:0007669"/>
    <property type="project" value="UniProtKB-KW"/>
</dbReference>
<dbReference type="EMBL" id="CDPU01000010">
    <property type="protein sequence ID" value="CEO48276.1"/>
    <property type="molecule type" value="Genomic_DNA"/>
</dbReference>
<dbReference type="SUPFAM" id="SSF55486">
    <property type="entry name" value="Metalloproteases ('zincins'), catalytic domain"/>
    <property type="match status" value="1"/>
</dbReference>
<dbReference type="PANTHER" id="PTHR47466:SF1">
    <property type="entry name" value="METALLOPROTEASE MEP1 (AFU_ORTHOLOGUE AFUA_1G07730)-RELATED"/>
    <property type="match status" value="1"/>
</dbReference>
<organism evidence="12">
    <name type="scientific">Bionectria ochroleuca</name>
    <name type="common">Gliocladium roseum</name>
    <dbReference type="NCBI Taxonomy" id="29856"/>
    <lineage>
        <taxon>Eukaryota</taxon>
        <taxon>Fungi</taxon>
        <taxon>Dikarya</taxon>
        <taxon>Ascomycota</taxon>
        <taxon>Pezizomycotina</taxon>
        <taxon>Sordariomycetes</taxon>
        <taxon>Hypocreomycetidae</taxon>
        <taxon>Hypocreales</taxon>
        <taxon>Bionectriaceae</taxon>
        <taxon>Clonostachys</taxon>
    </lineage>
</organism>
<evidence type="ECO:0000256" key="7">
    <source>
        <dbReference type="ARBA" id="ARBA00022833"/>
    </source>
</evidence>
<evidence type="ECO:0000259" key="11">
    <source>
        <dbReference type="Pfam" id="PF05572"/>
    </source>
</evidence>
<dbReference type="InterPro" id="IPR008754">
    <property type="entry name" value="Peptidase_M43"/>
</dbReference>
<dbReference type="PANTHER" id="PTHR47466">
    <property type="match status" value="1"/>
</dbReference>
<dbReference type="Gene3D" id="3.40.390.10">
    <property type="entry name" value="Collagenase (Catalytic Domain)"/>
    <property type="match status" value="1"/>
</dbReference>
<dbReference type="EMBL" id="JADCTT010000012">
    <property type="protein sequence ID" value="KAF9745745.1"/>
    <property type="molecule type" value="Genomic_DNA"/>
</dbReference>
<evidence type="ECO:0000256" key="5">
    <source>
        <dbReference type="ARBA" id="ARBA00022729"/>
    </source>
</evidence>
<dbReference type="AlphaFoldDB" id="A0A0B7K0R3"/>
<accession>A0A0B7K0R3</accession>
<evidence type="ECO:0000256" key="9">
    <source>
        <dbReference type="ARBA" id="ARBA00023157"/>
    </source>
</evidence>
<keyword evidence="9" id="KW-1015">Disulfide bond</keyword>
<reference evidence="13" key="2">
    <citation type="submission" date="2020-10" db="EMBL/GenBank/DDBJ databases">
        <title>High-Quality Genome Resource of Clonostachys rosea strain S41 by Oxford Nanopore Long-Read Sequencing.</title>
        <authorList>
            <person name="Wang H."/>
        </authorList>
    </citation>
    <scope>NUCLEOTIDE SEQUENCE</scope>
    <source>
        <strain evidence="13">S41</strain>
    </source>
</reference>
<evidence type="ECO:0000256" key="6">
    <source>
        <dbReference type="ARBA" id="ARBA00022801"/>
    </source>
</evidence>
<evidence type="ECO:0000256" key="1">
    <source>
        <dbReference type="ARBA" id="ARBA00003174"/>
    </source>
</evidence>
<keyword evidence="4" id="KW-0479">Metal-binding</keyword>
<dbReference type="CDD" id="cd04275">
    <property type="entry name" value="ZnMc_pappalysin_like"/>
    <property type="match status" value="1"/>
</dbReference>